<feature type="domain" description="Glycosyltransferase 2-like" evidence="2">
    <location>
        <begin position="8"/>
        <end position="120"/>
    </location>
</feature>
<dbReference type="Gene3D" id="3.90.550.10">
    <property type="entry name" value="Spore Coat Polysaccharide Biosynthesis Protein SpsA, Chain A"/>
    <property type="match status" value="1"/>
</dbReference>
<sequence length="275" mass="30986">MLCPNVTFVVFTYNEQQRITRVLQNFAGIGPILVVDNDSTDQTADIARSFGATVLLNKNQGWVEDEVTAARVKEAVQTDWIYWGFADEMIDHETAGAIAAAVDSNDYDIVNITRKNYYYGKFCHDAFADRMNRIFRKAAIDFNGNVIHGFGKVTVPESRIKMLDDRYFVHHFISNVAKSYILTMDRYTDVQASPSLYRSPLRLVLASLKMALTQYVLRGGYKAGPAGAFLTANCAFYGWMLSMKAYEKAHGVDRPSIEASNDTVRDHVLQSFKAK</sequence>
<name>A0A7Y9ISH5_9BURK</name>
<comment type="caution">
    <text evidence="3">The sequence shown here is derived from an EMBL/GenBank/DDBJ whole genome shotgun (WGS) entry which is preliminary data.</text>
</comment>
<dbReference type="GO" id="GO:0016740">
    <property type="term" value="F:transferase activity"/>
    <property type="evidence" value="ECO:0007669"/>
    <property type="project" value="UniProtKB-KW"/>
</dbReference>
<keyword evidence="3" id="KW-0808">Transferase</keyword>
<accession>A0A7Y9ISH5</accession>
<evidence type="ECO:0000313" key="4">
    <source>
        <dbReference type="Proteomes" id="UP000542125"/>
    </source>
</evidence>
<dbReference type="Proteomes" id="UP000542125">
    <property type="component" value="Unassembled WGS sequence"/>
</dbReference>
<dbReference type="InterPro" id="IPR029044">
    <property type="entry name" value="Nucleotide-diphossugar_trans"/>
</dbReference>
<dbReference type="Pfam" id="PF00535">
    <property type="entry name" value="Glycos_transf_2"/>
    <property type="match status" value="1"/>
</dbReference>
<organism evidence="3 4">
    <name type="scientific">Pigmentiphaga litoralis</name>
    <dbReference type="NCBI Taxonomy" id="516702"/>
    <lineage>
        <taxon>Bacteria</taxon>
        <taxon>Pseudomonadati</taxon>
        <taxon>Pseudomonadota</taxon>
        <taxon>Betaproteobacteria</taxon>
        <taxon>Burkholderiales</taxon>
        <taxon>Alcaligenaceae</taxon>
        <taxon>Pigmentiphaga</taxon>
    </lineage>
</organism>
<reference evidence="3 4" key="1">
    <citation type="submission" date="2020-07" db="EMBL/GenBank/DDBJ databases">
        <title>Genomic Encyclopedia of Type Strains, Phase IV (KMG-V): Genome sequencing to study the core and pangenomes of soil and plant-associated prokaryotes.</title>
        <authorList>
            <person name="Whitman W."/>
        </authorList>
    </citation>
    <scope>NUCLEOTIDE SEQUENCE [LARGE SCALE GENOMIC DNA]</scope>
    <source>
        <strain evidence="3 4">SAS40</strain>
    </source>
</reference>
<comment type="similarity">
    <text evidence="1">Belongs to the glycosyltransferase 2 family. WaaE/KdtX subfamily.</text>
</comment>
<dbReference type="PANTHER" id="PTHR43630">
    <property type="entry name" value="POLY-BETA-1,6-N-ACETYL-D-GLUCOSAMINE SYNTHASE"/>
    <property type="match status" value="1"/>
</dbReference>
<dbReference type="AlphaFoldDB" id="A0A7Y9ISH5"/>
<dbReference type="RefSeq" id="WP_179584754.1">
    <property type="nucleotide sequence ID" value="NZ_JACBYR010000001.1"/>
</dbReference>
<evidence type="ECO:0000259" key="2">
    <source>
        <dbReference type="Pfam" id="PF00535"/>
    </source>
</evidence>
<evidence type="ECO:0000256" key="1">
    <source>
        <dbReference type="ARBA" id="ARBA00038494"/>
    </source>
</evidence>
<dbReference type="PANTHER" id="PTHR43630:SF2">
    <property type="entry name" value="GLYCOSYLTRANSFERASE"/>
    <property type="match status" value="1"/>
</dbReference>
<dbReference type="EMBL" id="JACBYR010000001">
    <property type="protein sequence ID" value="NYE82162.1"/>
    <property type="molecule type" value="Genomic_DNA"/>
</dbReference>
<dbReference type="SUPFAM" id="SSF53448">
    <property type="entry name" value="Nucleotide-diphospho-sugar transferases"/>
    <property type="match status" value="1"/>
</dbReference>
<proteinExistence type="inferred from homology"/>
<keyword evidence="4" id="KW-1185">Reference proteome</keyword>
<protein>
    <submittedName>
        <fullName evidence="3">Glycosyltransferase involved in cell wall biosynthesis</fullName>
    </submittedName>
</protein>
<evidence type="ECO:0000313" key="3">
    <source>
        <dbReference type="EMBL" id="NYE82162.1"/>
    </source>
</evidence>
<gene>
    <name evidence="3" type="ORF">FHW18_001433</name>
</gene>
<dbReference type="InterPro" id="IPR001173">
    <property type="entry name" value="Glyco_trans_2-like"/>
</dbReference>